<sequence>MGMHKMIILFLSTLLSGLSAHKFYVSVTQVEYYAPDQAIQITSRVFIDDLEKALLERYDAELSLGTPKERPDANGYIDRYLRAKFSVRINGTPVEYKFLGKKVDNDILVLFVEVPERPLEGLRSVEIQNEVLMDVYEEQKNIVHFRFGEIKKSFVLLRESNSGMLNF</sequence>
<evidence type="ECO:0000313" key="2">
    <source>
        <dbReference type="Proteomes" id="UP000468443"/>
    </source>
</evidence>
<organism evidence="1 2">
    <name type="scientific">Muriicola jejuensis</name>
    <dbReference type="NCBI Taxonomy" id="504488"/>
    <lineage>
        <taxon>Bacteria</taxon>
        <taxon>Pseudomonadati</taxon>
        <taxon>Bacteroidota</taxon>
        <taxon>Flavobacteriia</taxon>
        <taxon>Flavobacteriales</taxon>
        <taxon>Flavobacteriaceae</taxon>
        <taxon>Muriicola</taxon>
    </lineage>
</organism>
<dbReference type="Proteomes" id="UP000468443">
    <property type="component" value="Unassembled WGS sequence"/>
</dbReference>
<proteinExistence type="predicted"/>
<evidence type="ECO:0000313" key="1">
    <source>
        <dbReference type="EMBL" id="NER09283.1"/>
    </source>
</evidence>
<keyword evidence="2" id="KW-1185">Reference proteome</keyword>
<protein>
    <recommendedName>
        <fullName evidence="3">Peptidase E</fullName>
    </recommendedName>
</protein>
<dbReference type="AlphaFoldDB" id="A0A6P0UDD4"/>
<accession>A0A6P0UDD4</accession>
<evidence type="ECO:0008006" key="3">
    <source>
        <dbReference type="Google" id="ProtNLM"/>
    </source>
</evidence>
<gene>
    <name evidence="1" type="ORF">GWK09_02040</name>
</gene>
<dbReference type="EMBL" id="JAABOP010000001">
    <property type="protein sequence ID" value="NER09283.1"/>
    <property type="molecule type" value="Genomic_DNA"/>
</dbReference>
<comment type="caution">
    <text evidence="1">The sequence shown here is derived from an EMBL/GenBank/DDBJ whole genome shotgun (WGS) entry which is preliminary data.</text>
</comment>
<dbReference type="InterPro" id="IPR046525">
    <property type="entry name" value="DUF6702"/>
</dbReference>
<reference evidence="1 2" key="1">
    <citation type="submission" date="2020-01" db="EMBL/GenBank/DDBJ databases">
        <title>Muriicola jejuensis KCTC 22299.</title>
        <authorList>
            <person name="Wang G."/>
        </authorList>
    </citation>
    <scope>NUCLEOTIDE SEQUENCE [LARGE SCALE GENOMIC DNA]</scope>
    <source>
        <strain evidence="1 2">KCTC 22299</strain>
    </source>
</reference>
<name>A0A6P0UDD4_9FLAO</name>
<dbReference type="Pfam" id="PF20420">
    <property type="entry name" value="DUF6702"/>
    <property type="match status" value="1"/>
</dbReference>